<keyword evidence="2" id="KW-1185">Reference proteome</keyword>
<comment type="caution">
    <text evidence="1">The sequence shown here is derived from an EMBL/GenBank/DDBJ whole genome shotgun (WGS) entry which is preliminary data.</text>
</comment>
<dbReference type="InterPro" id="IPR029026">
    <property type="entry name" value="tRNA_m1G_MTases_N"/>
</dbReference>
<dbReference type="AlphaFoldDB" id="A0A8J5EEA0"/>
<dbReference type="Proteomes" id="UP000734854">
    <property type="component" value="Unassembled WGS sequence"/>
</dbReference>
<evidence type="ECO:0000313" key="1">
    <source>
        <dbReference type="EMBL" id="KAG6473914.1"/>
    </source>
</evidence>
<name>A0A8J5EEA0_ZINOF</name>
<protein>
    <submittedName>
        <fullName evidence="1">Uncharacterized protein</fullName>
    </submittedName>
</protein>
<sequence length="156" mass="17884">MVRTLGVKRRKLKNRRLEEPSLVENLQILNSDDYANYLKKQDCDPADYIPDIIHLTMDIKHQAFEWGQLVVFGASICIPRPIARGDYILQRWFGAVMVAGIDLWTPAVLEEERMLPCSIVGKNGYKIQRSSLIETNKQGLVLLWTDMGRAIQLQSI</sequence>
<gene>
    <name evidence="1" type="ORF">ZIOFF_067834</name>
</gene>
<dbReference type="Gene3D" id="3.40.1280.10">
    <property type="match status" value="1"/>
</dbReference>
<dbReference type="EMBL" id="JACMSC010000019">
    <property type="protein sequence ID" value="KAG6473914.1"/>
    <property type="molecule type" value="Genomic_DNA"/>
</dbReference>
<reference evidence="1 2" key="1">
    <citation type="submission" date="2020-08" db="EMBL/GenBank/DDBJ databases">
        <title>Plant Genome Project.</title>
        <authorList>
            <person name="Zhang R.-G."/>
        </authorList>
    </citation>
    <scope>NUCLEOTIDE SEQUENCE [LARGE SCALE GENOMIC DNA]</scope>
    <source>
        <tissue evidence="1">Rhizome</tissue>
    </source>
</reference>
<organism evidence="1 2">
    <name type="scientific">Zingiber officinale</name>
    <name type="common">Ginger</name>
    <name type="synonym">Amomum zingiber</name>
    <dbReference type="NCBI Taxonomy" id="94328"/>
    <lineage>
        <taxon>Eukaryota</taxon>
        <taxon>Viridiplantae</taxon>
        <taxon>Streptophyta</taxon>
        <taxon>Embryophyta</taxon>
        <taxon>Tracheophyta</taxon>
        <taxon>Spermatophyta</taxon>
        <taxon>Magnoliopsida</taxon>
        <taxon>Liliopsida</taxon>
        <taxon>Zingiberales</taxon>
        <taxon>Zingiberaceae</taxon>
        <taxon>Zingiber</taxon>
    </lineage>
</organism>
<evidence type="ECO:0000313" key="2">
    <source>
        <dbReference type="Proteomes" id="UP000734854"/>
    </source>
</evidence>
<proteinExistence type="predicted"/>
<accession>A0A8J5EEA0</accession>